<comment type="caution">
    <text evidence="1">The sequence shown here is derived from an EMBL/GenBank/DDBJ whole genome shotgun (WGS) entry which is preliminary data.</text>
</comment>
<dbReference type="Proteomes" id="UP000028582">
    <property type="component" value="Unassembled WGS sequence"/>
</dbReference>
<name>A0A080ZB05_PHYNI</name>
<gene>
    <name evidence="1" type="ORF">F444_18548</name>
</gene>
<protein>
    <submittedName>
        <fullName evidence="1">Uncharacterized protein</fullName>
    </submittedName>
</protein>
<reference evidence="1 2" key="1">
    <citation type="submission" date="2013-11" db="EMBL/GenBank/DDBJ databases">
        <title>The Genome Sequence of Phytophthora parasitica P1976.</title>
        <authorList>
            <consortium name="The Broad Institute Genomics Platform"/>
            <person name="Russ C."/>
            <person name="Tyler B."/>
            <person name="Panabieres F."/>
            <person name="Shan W."/>
            <person name="Tripathy S."/>
            <person name="Grunwald N."/>
            <person name="Machado M."/>
            <person name="Johnson C.S."/>
            <person name="Walker B."/>
            <person name="Young S."/>
            <person name="Zeng Q."/>
            <person name="Gargeya S."/>
            <person name="Fitzgerald M."/>
            <person name="Haas B."/>
            <person name="Abouelleil A."/>
            <person name="Allen A.W."/>
            <person name="Alvarado L."/>
            <person name="Arachchi H.M."/>
            <person name="Berlin A.M."/>
            <person name="Chapman S.B."/>
            <person name="Gainer-Dewar J."/>
            <person name="Goldberg J."/>
            <person name="Griggs A."/>
            <person name="Gujja S."/>
            <person name="Hansen M."/>
            <person name="Howarth C."/>
            <person name="Imamovic A."/>
            <person name="Ireland A."/>
            <person name="Larimer J."/>
            <person name="McCowan C."/>
            <person name="Murphy C."/>
            <person name="Pearson M."/>
            <person name="Poon T.W."/>
            <person name="Priest M."/>
            <person name="Roberts A."/>
            <person name="Saif S."/>
            <person name="Shea T."/>
            <person name="Sisk P."/>
            <person name="Sykes S."/>
            <person name="Wortman J."/>
            <person name="Nusbaum C."/>
            <person name="Birren B."/>
        </authorList>
    </citation>
    <scope>NUCLEOTIDE SEQUENCE [LARGE SCALE GENOMIC DNA]</scope>
    <source>
        <strain evidence="1 2">P1976</strain>
    </source>
</reference>
<proteinExistence type="predicted"/>
<dbReference type="EMBL" id="ANJA01003405">
    <property type="protein sequence ID" value="ETO63816.1"/>
    <property type="molecule type" value="Genomic_DNA"/>
</dbReference>
<dbReference type="AlphaFoldDB" id="A0A080ZB05"/>
<evidence type="ECO:0000313" key="2">
    <source>
        <dbReference type="Proteomes" id="UP000028582"/>
    </source>
</evidence>
<evidence type="ECO:0000313" key="1">
    <source>
        <dbReference type="EMBL" id="ETO63816.1"/>
    </source>
</evidence>
<accession>A0A080ZB05</accession>
<organism evidence="1 2">
    <name type="scientific">Phytophthora nicotianae P1976</name>
    <dbReference type="NCBI Taxonomy" id="1317066"/>
    <lineage>
        <taxon>Eukaryota</taxon>
        <taxon>Sar</taxon>
        <taxon>Stramenopiles</taxon>
        <taxon>Oomycota</taxon>
        <taxon>Peronosporomycetes</taxon>
        <taxon>Peronosporales</taxon>
        <taxon>Peronosporaceae</taxon>
        <taxon>Phytophthora</taxon>
    </lineage>
</organism>
<dbReference type="OrthoDB" id="116983at2759"/>
<sequence length="192" mass="22267">MQQTLHKSVSMHEATSACNCTANGTNDTGVDTSCVREPSREDVIAESHSLGECWYNWYTQELWNTATEKKQQFVRVDLKARVNVMMIGAGRDINVSSPLLDRDGVSYRMWEQALRTLAEDMNRKTNRALGNIDRDGNSKTARSLRKRWRNWRLKHRQEYDAFCSDFITLKACNSIVDCFTPDTHLWRQKDLE</sequence>